<feature type="domain" description="Endonuclease/exonuclease/phosphatase" evidence="3">
    <location>
        <begin position="575"/>
        <end position="687"/>
    </location>
</feature>
<organism evidence="4 5">
    <name type="scientific">Trichonephila clavipes</name>
    <name type="common">Golden silk orbweaver</name>
    <name type="synonym">Nephila clavipes</name>
    <dbReference type="NCBI Taxonomy" id="2585209"/>
    <lineage>
        <taxon>Eukaryota</taxon>
        <taxon>Metazoa</taxon>
        <taxon>Ecdysozoa</taxon>
        <taxon>Arthropoda</taxon>
        <taxon>Chelicerata</taxon>
        <taxon>Arachnida</taxon>
        <taxon>Araneae</taxon>
        <taxon>Araneomorphae</taxon>
        <taxon>Entelegynae</taxon>
        <taxon>Araneoidea</taxon>
        <taxon>Nephilidae</taxon>
        <taxon>Trichonephila</taxon>
    </lineage>
</organism>
<dbReference type="Pfam" id="PF07530">
    <property type="entry name" value="PRE_C2HC"/>
    <property type="match status" value="1"/>
</dbReference>
<feature type="region of interest" description="Disordered" evidence="1">
    <location>
        <begin position="165"/>
        <end position="197"/>
    </location>
</feature>
<proteinExistence type="predicted"/>
<dbReference type="Proteomes" id="UP000887159">
    <property type="component" value="Unassembled WGS sequence"/>
</dbReference>
<reference evidence="4" key="1">
    <citation type="submission" date="2020-08" db="EMBL/GenBank/DDBJ databases">
        <title>Multicomponent nature underlies the extraordinary mechanical properties of spider dragline silk.</title>
        <authorList>
            <person name="Kono N."/>
            <person name="Nakamura H."/>
            <person name="Mori M."/>
            <person name="Yoshida Y."/>
            <person name="Ohtoshi R."/>
            <person name="Malay A.D."/>
            <person name="Moran D.A.P."/>
            <person name="Tomita M."/>
            <person name="Numata K."/>
            <person name="Arakawa K."/>
        </authorList>
    </citation>
    <scope>NUCLEOTIDE SEQUENCE</scope>
</reference>
<feature type="region of interest" description="Disordered" evidence="1">
    <location>
        <begin position="391"/>
        <end position="463"/>
    </location>
</feature>
<evidence type="ECO:0000313" key="4">
    <source>
        <dbReference type="EMBL" id="GFX97620.1"/>
    </source>
</evidence>
<feature type="compositionally biased region" description="Low complexity" evidence="1">
    <location>
        <begin position="448"/>
        <end position="461"/>
    </location>
</feature>
<dbReference type="PANTHER" id="PTHR33273:SF2">
    <property type="entry name" value="ENDONUCLEASE_EXONUCLEASE_PHOSPHATASE DOMAIN-CONTAINING PROTEIN"/>
    <property type="match status" value="1"/>
</dbReference>
<keyword evidence="4" id="KW-0695">RNA-directed DNA polymerase</keyword>
<accession>A0A8X6RWB1</accession>
<feature type="compositionally biased region" description="Polar residues" evidence="1">
    <location>
        <begin position="113"/>
        <end position="123"/>
    </location>
</feature>
<dbReference type="AlphaFoldDB" id="A0A8X6RWB1"/>
<evidence type="ECO:0000259" key="2">
    <source>
        <dbReference type="Pfam" id="PF07530"/>
    </source>
</evidence>
<feature type="domain" description="Pre-C2HC" evidence="2">
    <location>
        <begin position="276"/>
        <end position="324"/>
    </location>
</feature>
<name>A0A8X6RWB1_TRICX</name>
<keyword evidence="4" id="KW-0548">Nucleotidyltransferase</keyword>
<feature type="compositionally biased region" description="Pro residues" evidence="1">
    <location>
        <begin position="410"/>
        <end position="425"/>
    </location>
</feature>
<dbReference type="InterPro" id="IPR036691">
    <property type="entry name" value="Endo/exonu/phosph_ase_sf"/>
</dbReference>
<sequence length="788" mass="88766">MDFSSSDSEEENMDTRTDQRRRTPSPPVTPPAISVLEEDLQHIENASNCGNFLAEMFQLIDNINNYSFDSEEDKSTYHSRLVEICNEGTALLESLRQLETDHLGDLIKRFYQKTGQSSTQSTPFKPIKGRKNNRKSPSPPPESASKKLKITEVETTNRFSNLQIEDPPIIEDEQEERDEDVPQAMPPRFRPPPPITIDNVNNTAAFLKQLQNMTKENLMGRIIGKGLRIYPKTPQAYHTIRSFIDREKLESYTYQLNEEKELKVVIRGMPSDMPPQQIIEGLTELGLTINDCHVMINRKTGLPMPLFLLSLPKNEPNKDVYNLKFCTRNPKCVKCGKPHLTSDCKKPKDTEATCCHCQGNHPANFSGCPKNPLNKPPPPPKVNFWDERTRKRKEEMEARKQQPQTSISAPVPPASTKPKPQPTAPQPAITRPTPKPHPEPEAAPQPSSPTTSQEPSLTSTLKELQSPKVVKLLTTDKLHIVSWNADGIQHRIQELENYINDNSPDIIALQETNLRPCIDLNIPNYSTHRNDRLTHRGGGTAILVKNSIAHHVINIYTTAVNITAIEIEGPTNNTTVCSLYRSPSSPINSFIPDLIKIFRNRAQCIVVGDYNARHSTWNPNRRGNTAGTRLFHYANTCGLVISAPTDFTRIPQQQNHQPSVIDLGVSCGINNIAVESRYDLSSDHNPVHFVVKFNFKTSHLQNCKTITNWNKFQDILSTTIAGNPPINNTEEIDEAISKLNYNIHTALNQSSKFKSMKQDFTLVPYATRMKIREKTGFANSGNKTATHP</sequence>
<dbReference type="EMBL" id="BMAU01021198">
    <property type="protein sequence ID" value="GFX97620.1"/>
    <property type="molecule type" value="Genomic_DNA"/>
</dbReference>
<dbReference type="GO" id="GO:0003964">
    <property type="term" value="F:RNA-directed DNA polymerase activity"/>
    <property type="evidence" value="ECO:0007669"/>
    <property type="project" value="UniProtKB-KW"/>
</dbReference>
<gene>
    <name evidence="4" type="primary">RTase</name>
    <name evidence="4" type="ORF">TNCV_2841801</name>
</gene>
<feature type="compositionally biased region" description="Pro residues" evidence="1">
    <location>
        <begin position="184"/>
        <end position="195"/>
    </location>
</feature>
<feature type="region of interest" description="Disordered" evidence="1">
    <location>
        <begin position="1"/>
        <end position="30"/>
    </location>
</feature>
<keyword evidence="5" id="KW-1185">Reference proteome</keyword>
<protein>
    <submittedName>
        <fullName evidence="4">Probable RNA-directed DNA polymerase from transposon BS</fullName>
    </submittedName>
</protein>
<evidence type="ECO:0000313" key="5">
    <source>
        <dbReference type="Proteomes" id="UP000887159"/>
    </source>
</evidence>
<evidence type="ECO:0000256" key="1">
    <source>
        <dbReference type="SAM" id="MobiDB-lite"/>
    </source>
</evidence>
<dbReference type="Pfam" id="PF14529">
    <property type="entry name" value="Exo_endo_phos_2"/>
    <property type="match status" value="1"/>
</dbReference>
<feature type="region of interest" description="Disordered" evidence="1">
    <location>
        <begin position="113"/>
        <end position="151"/>
    </location>
</feature>
<keyword evidence="4" id="KW-0808">Transferase</keyword>
<dbReference type="SUPFAM" id="SSF56219">
    <property type="entry name" value="DNase I-like"/>
    <property type="match status" value="1"/>
</dbReference>
<dbReference type="PANTHER" id="PTHR33273">
    <property type="entry name" value="DOMAIN-CONTAINING PROTEIN, PUTATIVE-RELATED"/>
    <property type="match status" value="1"/>
</dbReference>
<feature type="compositionally biased region" description="Acidic residues" evidence="1">
    <location>
        <begin position="168"/>
        <end position="181"/>
    </location>
</feature>
<dbReference type="InterPro" id="IPR005135">
    <property type="entry name" value="Endo/exonuclease/phosphatase"/>
</dbReference>
<feature type="compositionally biased region" description="Basic and acidic residues" evidence="1">
    <location>
        <begin position="391"/>
        <end position="400"/>
    </location>
</feature>
<dbReference type="InterPro" id="IPR006579">
    <property type="entry name" value="Pre_C2HC_dom"/>
</dbReference>
<evidence type="ECO:0000259" key="3">
    <source>
        <dbReference type="Pfam" id="PF14529"/>
    </source>
</evidence>
<comment type="caution">
    <text evidence="4">The sequence shown here is derived from an EMBL/GenBank/DDBJ whole genome shotgun (WGS) entry which is preliminary data.</text>
</comment>
<dbReference type="Gene3D" id="3.60.10.10">
    <property type="entry name" value="Endonuclease/exonuclease/phosphatase"/>
    <property type="match status" value="1"/>
</dbReference>